<feature type="compositionally biased region" description="Polar residues" evidence="1">
    <location>
        <begin position="12"/>
        <end position="42"/>
    </location>
</feature>
<organism evidence="2 3">
    <name type="scientific">Caerostris extrusa</name>
    <name type="common">Bark spider</name>
    <name type="synonym">Caerostris bankana</name>
    <dbReference type="NCBI Taxonomy" id="172846"/>
    <lineage>
        <taxon>Eukaryota</taxon>
        <taxon>Metazoa</taxon>
        <taxon>Ecdysozoa</taxon>
        <taxon>Arthropoda</taxon>
        <taxon>Chelicerata</taxon>
        <taxon>Arachnida</taxon>
        <taxon>Araneae</taxon>
        <taxon>Araneomorphae</taxon>
        <taxon>Entelegynae</taxon>
        <taxon>Araneoidea</taxon>
        <taxon>Araneidae</taxon>
        <taxon>Caerostris</taxon>
    </lineage>
</organism>
<name>A0AAV4M3I6_CAEEX</name>
<feature type="region of interest" description="Disordered" evidence="1">
    <location>
        <begin position="1"/>
        <end position="42"/>
    </location>
</feature>
<reference evidence="2 3" key="1">
    <citation type="submission" date="2021-06" db="EMBL/GenBank/DDBJ databases">
        <title>Caerostris extrusa draft genome.</title>
        <authorList>
            <person name="Kono N."/>
            <person name="Arakawa K."/>
        </authorList>
    </citation>
    <scope>NUCLEOTIDE SEQUENCE [LARGE SCALE GENOMIC DNA]</scope>
</reference>
<evidence type="ECO:0000256" key="1">
    <source>
        <dbReference type="SAM" id="MobiDB-lite"/>
    </source>
</evidence>
<comment type="caution">
    <text evidence="2">The sequence shown here is derived from an EMBL/GenBank/DDBJ whole genome shotgun (WGS) entry which is preliminary data.</text>
</comment>
<accession>A0AAV4M3I6</accession>
<evidence type="ECO:0000313" key="2">
    <source>
        <dbReference type="EMBL" id="GIX66589.1"/>
    </source>
</evidence>
<evidence type="ECO:0000313" key="3">
    <source>
        <dbReference type="Proteomes" id="UP001054945"/>
    </source>
</evidence>
<dbReference type="Proteomes" id="UP001054945">
    <property type="component" value="Unassembled WGS sequence"/>
</dbReference>
<gene>
    <name evidence="2" type="ORF">CEXT_765231</name>
</gene>
<sequence>MIPVNELPVTDEPNTMQSPSETFSANQDFEPSSSRPFVTKPSELTNSISKSVDSNLMSEHRSVFIDSDPSISNLDSALVHPSFLYQ</sequence>
<proteinExistence type="predicted"/>
<dbReference type="AlphaFoldDB" id="A0AAV4M3I6"/>
<dbReference type="EMBL" id="BPLR01001805">
    <property type="protein sequence ID" value="GIX66589.1"/>
    <property type="molecule type" value="Genomic_DNA"/>
</dbReference>
<protein>
    <submittedName>
        <fullName evidence="2">Uncharacterized protein</fullName>
    </submittedName>
</protein>
<keyword evidence="3" id="KW-1185">Reference proteome</keyword>